<comment type="caution">
    <text evidence="1">The sequence shown here is derived from an EMBL/GenBank/DDBJ whole genome shotgun (WGS) entry which is preliminary data.</text>
</comment>
<gene>
    <name evidence="1" type="ORF">S01H1_76458</name>
</gene>
<dbReference type="AlphaFoldDB" id="X0Z6F7"/>
<proteinExistence type="predicted"/>
<sequence>TFLDGGMRLLGIEPHTGNILIERRLSGITGDSGDAKNTTSSIAVLPDVLSSDGSHIYLRDLIFDLEGTPQDKGEPHLQASAGFLDDSWVHRMYWRFGTKPFGPKRDSKLSYQLVNVSLTGRILSFEESLVYGFGRTFAPGNIGRMWSAGVKYHLFCAGKNEAAKADAMERLPRRGREVTGKPLIDYTWTKDISLQARAMVLARDTLFVAGPPADAHKSMESWEGKKGALLQGVNAA</sequence>
<reference evidence="1" key="1">
    <citation type="journal article" date="2014" name="Front. Microbiol.">
        <title>High frequency of phylogenetically diverse reductive dehalogenase-homologous genes in deep subseafloor sedimentary metagenomes.</title>
        <authorList>
            <person name="Kawai M."/>
            <person name="Futagami T."/>
            <person name="Toyoda A."/>
            <person name="Takaki Y."/>
            <person name="Nishi S."/>
            <person name="Hori S."/>
            <person name="Arai W."/>
            <person name="Tsubouchi T."/>
            <person name="Morono Y."/>
            <person name="Uchiyama I."/>
            <person name="Ito T."/>
            <person name="Fujiyama A."/>
            <person name="Inagaki F."/>
            <person name="Takami H."/>
        </authorList>
    </citation>
    <scope>NUCLEOTIDE SEQUENCE</scope>
    <source>
        <strain evidence="1">Expedition CK06-06</strain>
    </source>
</reference>
<feature type="non-terminal residue" evidence="1">
    <location>
        <position position="1"/>
    </location>
</feature>
<dbReference type="EMBL" id="BARS01051313">
    <property type="protein sequence ID" value="GAG44171.1"/>
    <property type="molecule type" value="Genomic_DNA"/>
</dbReference>
<name>X0Z6F7_9ZZZZ</name>
<evidence type="ECO:0000313" key="1">
    <source>
        <dbReference type="EMBL" id="GAG44171.1"/>
    </source>
</evidence>
<accession>X0Z6F7</accession>
<feature type="non-terminal residue" evidence="1">
    <location>
        <position position="236"/>
    </location>
</feature>
<protein>
    <submittedName>
        <fullName evidence="1">Uncharacterized protein</fullName>
    </submittedName>
</protein>
<organism evidence="1">
    <name type="scientific">marine sediment metagenome</name>
    <dbReference type="NCBI Taxonomy" id="412755"/>
    <lineage>
        <taxon>unclassified sequences</taxon>
        <taxon>metagenomes</taxon>
        <taxon>ecological metagenomes</taxon>
    </lineage>
</organism>